<dbReference type="KEGG" id="agm:DCE93_00205"/>
<dbReference type="InterPro" id="IPR003760">
    <property type="entry name" value="PnrA-like"/>
</dbReference>
<reference evidence="8 9" key="1">
    <citation type="submission" date="2018-04" db="EMBL/GenBank/DDBJ databases">
        <authorList>
            <person name="Li J."/>
        </authorList>
    </citation>
    <scope>NUCLEOTIDE SEQUENCE [LARGE SCALE GENOMIC DNA]</scope>
    <source>
        <strain evidence="9">30A</strain>
    </source>
</reference>
<dbReference type="PANTHER" id="PTHR34296:SF2">
    <property type="entry name" value="ABC TRANSPORTER GUANOSINE-BINDING PROTEIN NUPN"/>
    <property type="match status" value="1"/>
</dbReference>
<dbReference type="AlphaFoldDB" id="A0A2S0WSM3"/>
<comment type="similarity">
    <text evidence="2">Belongs to the BMP lipoprotein family.</text>
</comment>
<proteinExistence type="inferred from homology"/>
<dbReference type="InterPro" id="IPR028082">
    <property type="entry name" value="Peripla_BP_I"/>
</dbReference>
<keyword evidence="4" id="KW-0732">Signal</keyword>
<comment type="subcellular location">
    <subcellularLocation>
        <location evidence="1">Cell membrane</location>
        <topology evidence="1">Lipid-anchor</topology>
    </subcellularLocation>
</comment>
<evidence type="ECO:0000259" key="7">
    <source>
        <dbReference type="Pfam" id="PF02608"/>
    </source>
</evidence>
<dbReference type="Pfam" id="PF02608">
    <property type="entry name" value="Bmp"/>
    <property type="match status" value="1"/>
</dbReference>
<protein>
    <recommendedName>
        <fullName evidence="7">ABC transporter substrate-binding protein PnrA-like domain-containing protein</fullName>
    </recommendedName>
</protein>
<name>A0A2S0WSM3_9MICO</name>
<evidence type="ECO:0000256" key="3">
    <source>
        <dbReference type="ARBA" id="ARBA00022475"/>
    </source>
</evidence>
<evidence type="ECO:0000256" key="6">
    <source>
        <dbReference type="ARBA" id="ARBA00023288"/>
    </source>
</evidence>
<keyword evidence="3" id="KW-1003">Cell membrane</keyword>
<evidence type="ECO:0000256" key="1">
    <source>
        <dbReference type="ARBA" id="ARBA00004193"/>
    </source>
</evidence>
<gene>
    <name evidence="8" type="ORF">DCE93_00205</name>
</gene>
<keyword evidence="9" id="KW-1185">Reference proteome</keyword>
<organism evidence="8 9">
    <name type="scientific">Agromyces badenianii</name>
    <dbReference type="NCBI Taxonomy" id="2080742"/>
    <lineage>
        <taxon>Bacteria</taxon>
        <taxon>Bacillati</taxon>
        <taxon>Actinomycetota</taxon>
        <taxon>Actinomycetes</taxon>
        <taxon>Micrococcales</taxon>
        <taxon>Microbacteriaceae</taxon>
        <taxon>Agromyces</taxon>
    </lineage>
</organism>
<keyword evidence="6" id="KW-0449">Lipoprotein</keyword>
<feature type="domain" description="ABC transporter substrate-binding protein PnrA-like" evidence="7">
    <location>
        <begin position="120"/>
        <end position="305"/>
    </location>
</feature>
<evidence type="ECO:0000256" key="4">
    <source>
        <dbReference type="ARBA" id="ARBA00022729"/>
    </source>
</evidence>
<accession>A0A2S0WSM3</accession>
<dbReference type="SUPFAM" id="SSF53822">
    <property type="entry name" value="Periplasmic binding protein-like I"/>
    <property type="match status" value="1"/>
</dbReference>
<dbReference type="GO" id="GO:0005886">
    <property type="term" value="C:plasma membrane"/>
    <property type="evidence" value="ECO:0007669"/>
    <property type="project" value="UniProtKB-SubCell"/>
</dbReference>
<evidence type="ECO:0000313" key="8">
    <source>
        <dbReference type="EMBL" id="AWB94288.1"/>
    </source>
</evidence>
<evidence type="ECO:0000313" key="9">
    <source>
        <dbReference type="Proteomes" id="UP000244729"/>
    </source>
</evidence>
<sequence>MTIGSRRGRELVLLLQKRFWEPSHDVPQRRGASRGLPPGVTMRARRSTAIAAAAVSIMFLAACSGAGGGGEETAAADAQRVLLVSNQPLDPGTSGGEIVADGLDVCAEEGWETQSIVVADVNQYESTLRTAARDGYDLIATTFPPMSDATVAVADESADTDFVAIYQFTNIESDDVHPNIASSSFSYEQTGYLWGVAAATLSESGLVGVVNGMAEPGSNTVINGAIQGAASVRPDLEFTVTYTNSYTDPAKGSENAAALLNEGADVLFAMADQSNIGVIDTAKDASTIVIGDTAQRIESYPEGIVATQPLTFGEPLADACRGDFAGGEHTVYELSTKGAQQILDEVAAWAEASGSPKGADVVEAVNAAWAAIESGDVVVEADPAEPGTGN</sequence>
<dbReference type="PANTHER" id="PTHR34296">
    <property type="entry name" value="TRANSCRIPTIONAL ACTIVATOR PROTEIN MED"/>
    <property type="match status" value="1"/>
</dbReference>
<evidence type="ECO:0000256" key="5">
    <source>
        <dbReference type="ARBA" id="ARBA00023136"/>
    </source>
</evidence>
<evidence type="ECO:0000256" key="2">
    <source>
        <dbReference type="ARBA" id="ARBA00008610"/>
    </source>
</evidence>
<dbReference type="Gene3D" id="3.40.50.2300">
    <property type="match status" value="2"/>
</dbReference>
<keyword evidence="5" id="KW-0472">Membrane</keyword>
<dbReference type="EMBL" id="CP028913">
    <property type="protein sequence ID" value="AWB94288.1"/>
    <property type="molecule type" value="Genomic_DNA"/>
</dbReference>
<dbReference type="InterPro" id="IPR050957">
    <property type="entry name" value="BMP_lipoprotein"/>
</dbReference>
<dbReference type="Proteomes" id="UP000244729">
    <property type="component" value="Chromosome"/>
</dbReference>